<dbReference type="GeneID" id="101859134"/>
<accession>A0ABM0K6D1</accession>
<dbReference type="Pfam" id="PF13738">
    <property type="entry name" value="Pyr_redox_3"/>
    <property type="match status" value="1"/>
</dbReference>
<dbReference type="Gene3D" id="3.50.50.60">
    <property type="entry name" value="FAD/NAD(P)-binding domain"/>
    <property type="match status" value="1"/>
</dbReference>
<gene>
    <name evidence="2 3" type="primary">LOC101859134</name>
</gene>
<proteinExistence type="predicted"/>
<evidence type="ECO:0000313" key="3">
    <source>
        <dbReference type="RefSeq" id="XP_005109786.1"/>
    </source>
</evidence>
<dbReference type="InterPro" id="IPR036188">
    <property type="entry name" value="FAD/NAD-bd_sf"/>
</dbReference>
<protein>
    <submittedName>
        <fullName evidence="2 3">Oxidative stress-induced growth inhibitor 2</fullName>
    </submittedName>
</protein>
<dbReference type="RefSeq" id="XP_005109786.1">
    <property type="nucleotide sequence ID" value="XM_005109729.3"/>
</dbReference>
<dbReference type="Proteomes" id="UP000694888">
    <property type="component" value="Unplaced"/>
</dbReference>
<keyword evidence="1" id="KW-1185">Reference proteome</keyword>
<sequence>MESLPQIGPLHTDVVIVGNGPSALALSFMLAGHRPYYDGTPLSNEFLNDRLVKDMEVSLVDKELEPLCEGLEGRSNNPVALLFDNLFHPDADLGLDNPSVIDWKHEEQTEIDHVVLGKTKAGGTWQKIDGTMQTISQNTWMELPNVPFREWMAQNRRNSGVGEPMYGRATIGDVKDYYLDYVKSQGLQRYFKDNYTVTSVQRVYHLRNAVDSESGEVEPCCRNVRRNHTHCWEVRGYHSVFDDQGQAISRQDFCYLAPHVVLAAGAYDIPNRLGVEGENRPFVTHSLGDFEKHLSSSALNTLSDPVLVVGAGLSAADAILMAMESNVPVIHVFRRGPSDPSLIFSKLPSTMYPEYHRIHSLMKGKETSELYRPMARHNVIEILDHKVLVGTKKQDQMATFDISFAAIMIGSRADLGFLPREGRHLGVVPKWPIDSKHNPIDVDVYSYQSAHEPQMFAMGPLVGDSFVRFGIGGALGIVNHLRKCHKKENL</sequence>
<evidence type="ECO:0000313" key="1">
    <source>
        <dbReference type="Proteomes" id="UP000694888"/>
    </source>
</evidence>
<evidence type="ECO:0000313" key="2">
    <source>
        <dbReference type="RefSeq" id="XP_005109784.1"/>
    </source>
</evidence>
<name>A0ABM0K6D1_APLCA</name>
<dbReference type="PANTHER" id="PTHR15192">
    <property type="entry name" value="PROTEIN CBG05349"/>
    <property type="match status" value="1"/>
</dbReference>
<organism evidence="1 3">
    <name type="scientific">Aplysia californica</name>
    <name type="common">California sea hare</name>
    <dbReference type="NCBI Taxonomy" id="6500"/>
    <lineage>
        <taxon>Eukaryota</taxon>
        <taxon>Metazoa</taxon>
        <taxon>Spiralia</taxon>
        <taxon>Lophotrochozoa</taxon>
        <taxon>Mollusca</taxon>
        <taxon>Gastropoda</taxon>
        <taxon>Heterobranchia</taxon>
        <taxon>Euthyneura</taxon>
        <taxon>Tectipleura</taxon>
        <taxon>Aplysiida</taxon>
        <taxon>Aplysioidea</taxon>
        <taxon>Aplysiidae</taxon>
        <taxon>Aplysia</taxon>
    </lineage>
</organism>
<dbReference type="SUPFAM" id="SSF51905">
    <property type="entry name" value="FAD/NAD(P)-binding domain"/>
    <property type="match status" value="1"/>
</dbReference>
<dbReference type="InterPro" id="IPR029731">
    <property type="entry name" value="OSGIN1/2"/>
</dbReference>
<reference evidence="2 3" key="1">
    <citation type="submission" date="2025-05" db="UniProtKB">
        <authorList>
            <consortium name="RefSeq"/>
        </authorList>
    </citation>
    <scope>IDENTIFICATION</scope>
</reference>
<dbReference type="PANTHER" id="PTHR15192:SF8">
    <property type="entry name" value="FAD_NAD(P)-BINDING DOMAIN-CONTAINING PROTEIN"/>
    <property type="match status" value="1"/>
</dbReference>
<dbReference type="RefSeq" id="XP_005109784.1">
    <property type="nucleotide sequence ID" value="XM_005109727.3"/>
</dbReference>